<organism evidence="2 3">
    <name type="scientific">Cryobacterium breve</name>
    <dbReference type="NCBI Taxonomy" id="1259258"/>
    <lineage>
        <taxon>Bacteria</taxon>
        <taxon>Bacillati</taxon>
        <taxon>Actinomycetota</taxon>
        <taxon>Actinomycetes</taxon>
        <taxon>Micrococcales</taxon>
        <taxon>Microbacteriaceae</taxon>
        <taxon>Cryobacterium</taxon>
    </lineage>
</organism>
<reference evidence="2 3" key="1">
    <citation type="submission" date="2019-03" db="EMBL/GenBank/DDBJ databases">
        <title>Genomics of glacier-inhabiting Cryobacterium strains.</title>
        <authorList>
            <person name="Liu Q."/>
            <person name="Xin Y.-H."/>
        </authorList>
    </citation>
    <scope>NUCLEOTIDE SEQUENCE [LARGE SCALE GENOMIC DNA]</scope>
    <source>
        <strain evidence="2 3">TMT4-23</strain>
    </source>
</reference>
<keyword evidence="3" id="KW-1185">Reference proteome</keyword>
<evidence type="ECO:0000313" key="2">
    <source>
        <dbReference type="EMBL" id="TFD01842.1"/>
    </source>
</evidence>
<dbReference type="EMBL" id="SOGJ01000004">
    <property type="protein sequence ID" value="TFD01842.1"/>
    <property type="molecule type" value="Genomic_DNA"/>
</dbReference>
<protein>
    <submittedName>
        <fullName evidence="2">Polysaccharide pyruvyl transferase family protein</fullName>
    </submittedName>
</protein>
<comment type="caution">
    <text evidence="2">The sequence shown here is derived from an EMBL/GenBank/DDBJ whole genome shotgun (WGS) entry which is preliminary data.</text>
</comment>
<feature type="domain" description="Polysaccharide pyruvyl transferase" evidence="1">
    <location>
        <begin position="16"/>
        <end position="237"/>
    </location>
</feature>
<evidence type="ECO:0000313" key="3">
    <source>
        <dbReference type="Proteomes" id="UP000298355"/>
    </source>
</evidence>
<sequence length="425" mass="46762">MTPLTGNLLFDSISLNTGDIAIGIASAQVLARRGISAKIVDPLGERMPEQMIIGGGELIRPAGDRLYDVFRQTGAHILNSAGVWGTAGGLDYLKDYAYVSARSSREVEVLRRWVPEAEIVPCATTLLQSNHYEIPGVDPGDLLVGIHMVPHSLRQIENLIPLLNSIPHKKVYIPFTHYNGDATFMRHLPFDKANSIFLDTLDPLQLHSVIGQMDRVIVSSLHASIFAYSQNIPFASIFQQKVQNYFEDRGLAAHVVADRSQLRDMIERMDTEVFDFTGAIENDSAALSRAFDRYEGILSRNQGQSGAPSTFEGPSTSLIREQVLLAQAQQVIGDRDLTLAGSESARLAMMTQTEAQTHEAQEASEAAACREDAQEARIADLESRLAQSEDSLTAVTGSLWWSLGLAVPAPLRRALRRLTQMLQRP</sequence>
<dbReference type="InterPro" id="IPR007345">
    <property type="entry name" value="Polysacch_pyruvyl_Trfase"/>
</dbReference>
<dbReference type="Pfam" id="PF04230">
    <property type="entry name" value="PS_pyruv_trans"/>
    <property type="match status" value="1"/>
</dbReference>
<dbReference type="GO" id="GO:0016740">
    <property type="term" value="F:transferase activity"/>
    <property type="evidence" value="ECO:0007669"/>
    <property type="project" value="UniProtKB-KW"/>
</dbReference>
<proteinExistence type="predicted"/>
<gene>
    <name evidence="2" type="ORF">E3O65_00640</name>
</gene>
<keyword evidence="2" id="KW-0808">Transferase</keyword>
<evidence type="ECO:0000259" key="1">
    <source>
        <dbReference type="Pfam" id="PF04230"/>
    </source>
</evidence>
<accession>A0ABY2JA62</accession>
<dbReference type="Proteomes" id="UP000298355">
    <property type="component" value="Unassembled WGS sequence"/>
</dbReference>
<name>A0ABY2JA62_9MICO</name>
<dbReference type="RefSeq" id="WP_134361825.1">
    <property type="nucleotide sequence ID" value="NZ_SOGJ01000004.1"/>
</dbReference>